<evidence type="ECO:0000256" key="1">
    <source>
        <dbReference type="SAM" id="Phobius"/>
    </source>
</evidence>
<gene>
    <name evidence="2" type="ORF">INT76_00395</name>
</gene>
<feature type="transmembrane region" description="Helical" evidence="1">
    <location>
        <begin position="295"/>
        <end position="314"/>
    </location>
</feature>
<keyword evidence="1" id="KW-0812">Transmembrane</keyword>
<feature type="transmembrane region" description="Helical" evidence="1">
    <location>
        <begin position="257"/>
        <end position="283"/>
    </location>
</feature>
<feature type="transmembrane region" description="Helical" evidence="1">
    <location>
        <begin position="474"/>
        <end position="495"/>
    </location>
</feature>
<evidence type="ECO:0000313" key="2">
    <source>
        <dbReference type="EMBL" id="QUE54393.1"/>
    </source>
</evidence>
<keyword evidence="3" id="KW-1185">Reference proteome</keyword>
<sequence>MQIVQLVFNKIRNQYFSYALFTFVFILMYTVYAQSMPWKILLVLFTVGVVLLTFKPKKLEYATALIIIVTGVMSAYLSPNNDIPDEPVHYQRSLFLSEGDMNLSNDKNQLLESEDYDKIDKEFRVPLMISQLVGIEPSEKEIPNERLTVTNAYYIFGYLPQAIGLKIGNSLDISVILSYFLGRVFNVFVYALLVFFAIRFAGKMGQVIAVASLIPMNVYLAGSYNQDAFSLGVILLLLGLFCHFYQTEKKIGLGKVLLFIVLSALLITLKLPFLLLLGLLIFVPNEKFDSGPVPIWLIKGLAILFVALLAVFWMRTYSQIINVNFNDVEFLKDVNPKEQLLSILSQPVVYGKVLVGETLMRVLNPANIHLYGWLAYGPTFLISYTLLFFFLVIMNNANKIRFNIFGRLSLLLIGLALTMGIVLAMYLSWTPVGSQTVLGIQDRYVLGIIPLFLIFLTANTKFFEKFQDFLSEELVLNISICFIYTMLLSTVFTYYNF</sequence>
<feature type="transmembrane region" description="Helical" evidence="1">
    <location>
        <begin position="371"/>
        <end position="393"/>
    </location>
</feature>
<feature type="transmembrane region" description="Helical" evidence="1">
    <location>
        <begin position="405"/>
        <end position="429"/>
    </location>
</feature>
<protein>
    <submittedName>
        <fullName evidence="2">DUF2142 domain-containing protein</fullName>
    </submittedName>
</protein>
<feature type="transmembrane region" description="Helical" evidence="1">
    <location>
        <begin position="61"/>
        <end position="78"/>
    </location>
</feature>
<evidence type="ECO:0000313" key="3">
    <source>
        <dbReference type="Proteomes" id="UP000677616"/>
    </source>
</evidence>
<feature type="transmembrane region" description="Helical" evidence="1">
    <location>
        <begin position="228"/>
        <end position="245"/>
    </location>
</feature>
<dbReference type="Proteomes" id="UP000677616">
    <property type="component" value="Chromosome"/>
</dbReference>
<dbReference type="EMBL" id="CP073084">
    <property type="protein sequence ID" value="QUE54393.1"/>
    <property type="molecule type" value="Genomic_DNA"/>
</dbReference>
<dbReference type="InterPro" id="IPR018674">
    <property type="entry name" value="DUF2142_membrane"/>
</dbReference>
<name>A0ABX7YLN1_9STRE</name>
<feature type="transmembrane region" description="Helical" evidence="1">
    <location>
        <begin position="205"/>
        <end position="222"/>
    </location>
</feature>
<feature type="transmembrane region" description="Helical" evidence="1">
    <location>
        <begin position="176"/>
        <end position="198"/>
    </location>
</feature>
<reference evidence="2 3" key="1">
    <citation type="submission" date="2021-04" db="EMBL/GenBank/DDBJ databases">
        <title>Complete genome sequence of a novel Streptococcus species.</title>
        <authorList>
            <person name="Teng J.L.L."/>
        </authorList>
    </citation>
    <scope>NUCLEOTIDE SEQUENCE [LARGE SCALE GENOMIC DNA]</scope>
    <source>
        <strain evidence="2 3">HKU75</strain>
    </source>
</reference>
<feature type="transmembrane region" description="Helical" evidence="1">
    <location>
        <begin position="38"/>
        <end position="54"/>
    </location>
</feature>
<feature type="transmembrane region" description="Helical" evidence="1">
    <location>
        <begin position="444"/>
        <end position="462"/>
    </location>
</feature>
<dbReference type="RefSeq" id="WP_212570983.1">
    <property type="nucleotide sequence ID" value="NZ_CP073084.1"/>
</dbReference>
<keyword evidence="1" id="KW-1133">Transmembrane helix</keyword>
<accession>A0ABX7YLN1</accession>
<organism evidence="2 3">
    <name type="scientific">Streptococcus oriscaviae</name>
    <dbReference type="NCBI Taxonomy" id="2781599"/>
    <lineage>
        <taxon>Bacteria</taxon>
        <taxon>Bacillati</taxon>
        <taxon>Bacillota</taxon>
        <taxon>Bacilli</taxon>
        <taxon>Lactobacillales</taxon>
        <taxon>Streptococcaceae</taxon>
        <taxon>Streptococcus</taxon>
    </lineage>
</organism>
<dbReference type="Pfam" id="PF09913">
    <property type="entry name" value="DUF2142"/>
    <property type="match status" value="1"/>
</dbReference>
<keyword evidence="1" id="KW-0472">Membrane</keyword>
<proteinExistence type="predicted"/>
<feature type="transmembrane region" description="Helical" evidence="1">
    <location>
        <begin position="15"/>
        <end position="32"/>
    </location>
</feature>